<dbReference type="Proteomes" id="UP000199423">
    <property type="component" value="Unassembled WGS sequence"/>
</dbReference>
<dbReference type="Gene3D" id="2.40.10.120">
    <property type="match status" value="1"/>
</dbReference>
<organism evidence="18 19">
    <name type="scientific">Hyphomicrobium facile</name>
    <dbReference type="NCBI Taxonomy" id="51670"/>
    <lineage>
        <taxon>Bacteria</taxon>
        <taxon>Pseudomonadati</taxon>
        <taxon>Pseudomonadota</taxon>
        <taxon>Alphaproteobacteria</taxon>
        <taxon>Hyphomicrobiales</taxon>
        <taxon>Hyphomicrobiaceae</taxon>
        <taxon>Hyphomicrobium</taxon>
    </lineage>
</organism>
<dbReference type="Pfam" id="PF13365">
    <property type="entry name" value="Trypsin_2"/>
    <property type="match status" value="1"/>
</dbReference>
<comment type="subcellular location">
    <subcellularLocation>
        <location evidence="2">Periplasm</location>
    </subcellularLocation>
</comment>
<evidence type="ECO:0000313" key="18">
    <source>
        <dbReference type="EMBL" id="SFV39172.1"/>
    </source>
</evidence>
<keyword evidence="9" id="KW-0574">Periplasm</keyword>
<evidence type="ECO:0000313" key="19">
    <source>
        <dbReference type="Proteomes" id="UP000199423"/>
    </source>
</evidence>
<feature type="binding site" evidence="15">
    <location>
        <begin position="257"/>
        <end position="259"/>
    </location>
    <ligand>
        <name>substrate</name>
    </ligand>
</feature>
<reference evidence="19" key="1">
    <citation type="submission" date="2016-10" db="EMBL/GenBank/DDBJ databases">
        <authorList>
            <person name="Varghese N."/>
            <person name="Submissions S."/>
        </authorList>
    </citation>
    <scope>NUCLEOTIDE SEQUENCE [LARGE SCALE GENOMIC DNA]</scope>
    <source>
        <strain evidence="19">DSM 1565</strain>
    </source>
</reference>
<dbReference type="Pfam" id="PF13180">
    <property type="entry name" value="PDZ_2"/>
    <property type="match status" value="1"/>
</dbReference>
<dbReference type="SMART" id="SM00228">
    <property type="entry name" value="PDZ"/>
    <property type="match status" value="2"/>
</dbReference>
<dbReference type="PRINTS" id="PR00834">
    <property type="entry name" value="PROTEASES2C"/>
</dbReference>
<accession>A0A1I7NWZ0</accession>
<evidence type="ECO:0000256" key="1">
    <source>
        <dbReference type="ARBA" id="ARBA00001772"/>
    </source>
</evidence>
<keyword evidence="19" id="KW-1185">Reference proteome</keyword>
<dbReference type="Gene3D" id="2.30.42.10">
    <property type="match status" value="2"/>
</dbReference>
<protein>
    <recommendedName>
        <fullName evidence="5">Probable periplasmic serine endoprotease DegP-like</fullName>
        <ecNumber evidence="4">3.4.21.107</ecNumber>
    </recommendedName>
    <alternativeName>
        <fullName evidence="13">Protease Do</fullName>
    </alternativeName>
</protein>
<dbReference type="SUPFAM" id="SSF50156">
    <property type="entry name" value="PDZ domain-like"/>
    <property type="match status" value="2"/>
</dbReference>
<dbReference type="InterPro" id="IPR011782">
    <property type="entry name" value="Pept_S1C_Do"/>
</dbReference>
<comment type="catalytic activity">
    <reaction evidence="1">
        <text>Acts on substrates that are at least partially unfolded. The cleavage site P1 residue is normally between a pair of hydrophobic residues, such as Val-|-Val.</text>
        <dbReference type="EC" id="3.4.21.107"/>
    </reaction>
</comment>
<feature type="region of interest" description="Disordered" evidence="16">
    <location>
        <begin position="87"/>
        <end position="106"/>
    </location>
</feature>
<keyword evidence="11" id="KW-0720">Serine protease</keyword>
<evidence type="ECO:0000256" key="12">
    <source>
        <dbReference type="ARBA" id="ARBA00023016"/>
    </source>
</evidence>
<feature type="domain" description="PDZ" evidence="17">
    <location>
        <begin position="441"/>
        <end position="501"/>
    </location>
</feature>
<evidence type="ECO:0000256" key="11">
    <source>
        <dbReference type="ARBA" id="ARBA00022825"/>
    </source>
</evidence>
<comment type="similarity">
    <text evidence="3">Belongs to the peptidase S1C family.</text>
</comment>
<evidence type="ECO:0000256" key="10">
    <source>
        <dbReference type="ARBA" id="ARBA00022801"/>
    </source>
</evidence>
<feature type="compositionally biased region" description="Acidic residues" evidence="16">
    <location>
        <begin position="418"/>
        <end position="428"/>
    </location>
</feature>
<dbReference type="RefSeq" id="WP_092869691.1">
    <property type="nucleotide sequence ID" value="NZ_FPCH01000005.1"/>
</dbReference>
<dbReference type="SUPFAM" id="SSF50494">
    <property type="entry name" value="Trypsin-like serine proteases"/>
    <property type="match status" value="1"/>
</dbReference>
<evidence type="ECO:0000256" key="13">
    <source>
        <dbReference type="ARBA" id="ARBA00032850"/>
    </source>
</evidence>
<evidence type="ECO:0000256" key="16">
    <source>
        <dbReference type="SAM" id="MobiDB-lite"/>
    </source>
</evidence>
<keyword evidence="7" id="KW-0732">Signal</keyword>
<dbReference type="STRING" id="51670.SAMN04488557_4199"/>
<feature type="active site" description="Charge relay system" evidence="14">
    <location>
        <position position="155"/>
    </location>
</feature>
<evidence type="ECO:0000256" key="8">
    <source>
        <dbReference type="ARBA" id="ARBA00022737"/>
    </source>
</evidence>
<feature type="active site" description="Charge relay system" evidence="14">
    <location>
        <position position="259"/>
    </location>
</feature>
<dbReference type="OrthoDB" id="7358927at2"/>
<feature type="binding site" evidence="15">
    <location>
        <position position="155"/>
    </location>
    <ligand>
        <name>substrate</name>
    </ligand>
</feature>
<evidence type="ECO:0000256" key="4">
    <source>
        <dbReference type="ARBA" id="ARBA00013035"/>
    </source>
</evidence>
<dbReference type="PANTHER" id="PTHR22939">
    <property type="entry name" value="SERINE PROTEASE FAMILY S1C HTRA-RELATED"/>
    <property type="match status" value="1"/>
</dbReference>
<evidence type="ECO:0000256" key="15">
    <source>
        <dbReference type="PIRSR" id="PIRSR611782-2"/>
    </source>
</evidence>
<proteinExistence type="inferred from homology"/>
<feature type="domain" description="PDZ" evidence="17">
    <location>
        <begin position="298"/>
        <end position="367"/>
    </location>
</feature>
<dbReference type="PANTHER" id="PTHR22939:SF130">
    <property type="entry name" value="PERIPLASMIC SERINE ENDOPROTEASE DEGP-LIKE-RELATED"/>
    <property type="match status" value="1"/>
</dbReference>
<dbReference type="NCBIfam" id="TIGR02037">
    <property type="entry name" value="degP_htrA_DO"/>
    <property type="match status" value="1"/>
</dbReference>
<evidence type="ECO:0000256" key="9">
    <source>
        <dbReference type="ARBA" id="ARBA00022764"/>
    </source>
</evidence>
<feature type="region of interest" description="Disordered" evidence="16">
    <location>
        <begin position="413"/>
        <end position="435"/>
    </location>
</feature>
<dbReference type="CDD" id="cd10839">
    <property type="entry name" value="cpPDZ1_DegP-like"/>
    <property type="match status" value="1"/>
</dbReference>
<evidence type="ECO:0000256" key="7">
    <source>
        <dbReference type="ARBA" id="ARBA00022729"/>
    </source>
</evidence>
<feature type="active site" description="Charge relay system" evidence="14">
    <location>
        <position position="186"/>
    </location>
</feature>
<keyword evidence="8" id="KW-0677">Repeat</keyword>
<dbReference type="EMBL" id="FPCH01000005">
    <property type="protein sequence ID" value="SFV39172.1"/>
    <property type="molecule type" value="Genomic_DNA"/>
</dbReference>
<gene>
    <name evidence="18" type="ORF">SAMN04488557_4199</name>
</gene>
<keyword evidence="12" id="KW-0346">Stress response</keyword>
<dbReference type="InterPro" id="IPR001478">
    <property type="entry name" value="PDZ"/>
</dbReference>
<dbReference type="InterPro" id="IPR009003">
    <property type="entry name" value="Peptidase_S1_PA"/>
</dbReference>
<evidence type="ECO:0000256" key="5">
    <source>
        <dbReference type="ARBA" id="ARBA00013958"/>
    </source>
</evidence>
<dbReference type="InterPro" id="IPR036034">
    <property type="entry name" value="PDZ_sf"/>
</dbReference>
<dbReference type="FunFam" id="2.40.10.120:FF:000007">
    <property type="entry name" value="Periplasmic serine endoprotease DegP-like"/>
    <property type="match status" value="1"/>
</dbReference>
<feature type="binding site" evidence="15">
    <location>
        <position position="186"/>
    </location>
    <ligand>
        <name>substrate</name>
    </ligand>
</feature>
<evidence type="ECO:0000256" key="6">
    <source>
        <dbReference type="ARBA" id="ARBA00022670"/>
    </source>
</evidence>
<evidence type="ECO:0000256" key="2">
    <source>
        <dbReference type="ARBA" id="ARBA00004418"/>
    </source>
</evidence>
<dbReference type="EC" id="3.4.21.107" evidence="4"/>
<keyword evidence="10" id="KW-0378">Hydrolase</keyword>
<evidence type="ECO:0000256" key="14">
    <source>
        <dbReference type="PIRSR" id="PIRSR611782-1"/>
    </source>
</evidence>
<dbReference type="PROSITE" id="PS50106">
    <property type="entry name" value="PDZ"/>
    <property type="match status" value="2"/>
</dbReference>
<dbReference type="GO" id="GO:0006508">
    <property type="term" value="P:proteolysis"/>
    <property type="evidence" value="ECO:0007669"/>
    <property type="project" value="UniProtKB-KW"/>
</dbReference>
<evidence type="ECO:0000259" key="17">
    <source>
        <dbReference type="PROSITE" id="PS50106"/>
    </source>
</evidence>
<evidence type="ECO:0000256" key="3">
    <source>
        <dbReference type="ARBA" id="ARBA00010541"/>
    </source>
</evidence>
<dbReference type="GO" id="GO:0042597">
    <property type="term" value="C:periplasmic space"/>
    <property type="evidence" value="ECO:0007669"/>
    <property type="project" value="UniProtKB-SubCell"/>
</dbReference>
<dbReference type="InterPro" id="IPR001940">
    <property type="entry name" value="Peptidase_S1C"/>
</dbReference>
<dbReference type="GO" id="GO:0004252">
    <property type="term" value="F:serine-type endopeptidase activity"/>
    <property type="evidence" value="ECO:0007669"/>
    <property type="project" value="InterPro"/>
</dbReference>
<sequence length="531" mass="55168">MRLPHRSSTTSNFKLASNIAPATLAMAAAAVVGIGLFAPSYPVRADTPAAQTIETPFGRAPVSFADIVDKVKPAVVSVSVVNDGGASKLASNEKGGKKGDKGFSLPDLPPDHPLHDFFKNLPKEFGQPDQKPKIVQGQGSGFVITPDGYVVTNNHVIDGATKIQVAFDNDETKYDAKLVGTDQRTDIAVIKIESTKKTFPTLKLAEKESRVGDWALAVGNPFGLGGTVTAGIVSALARDIGSGPYDYLQIDAAVNRGNSGGPTVNIDGDVIGVNTAIFSPSGGNVGIAFAVPAKTVKEVVEQLKSGGTVNRGWLGVKIQNVDEDTAASIGLPAAHGALVSEVTPNGPAAKSGLKAQDAIIQVNGDKIADSRDLARKIAELAPDTAVDVKVWRNNAEETVKVKLGLFPKNAEAAMSGENNDEDSNNNDDENAKPSSVELSQLGLTLMPARTGKDAPEGVAIAEVDPSSDAAQKGLKAGDVILEVSGQVVASPDDVLSGVKKAEGLKRTAVLLHIKTADQKRFVAVQLSSKKG</sequence>
<name>A0A1I7NWZ0_9HYPH</name>
<dbReference type="Pfam" id="PF00595">
    <property type="entry name" value="PDZ"/>
    <property type="match status" value="1"/>
</dbReference>
<keyword evidence="6 18" id="KW-0645">Protease</keyword>
<dbReference type="AlphaFoldDB" id="A0A1I7NWZ0"/>